<name>A0A5C3LI58_9AGAR</name>
<keyword evidence="2" id="KW-0732">Signal</keyword>
<dbReference type="SMART" id="SM00830">
    <property type="entry name" value="CM_2"/>
    <property type="match status" value="1"/>
</dbReference>
<evidence type="ECO:0000313" key="5">
    <source>
        <dbReference type="Proteomes" id="UP000308652"/>
    </source>
</evidence>
<dbReference type="InterPro" id="IPR002701">
    <property type="entry name" value="CM_II_prokaryot"/>
</dbReference>
<accession>A0A5C3LI58</accession>
<dbReference type="Gene3D" id="1.20.59.10">
    <property type="entry name" value="Chorismate mutase"/>
    <property type="match status" value="1"/>
</dbReference>
<feature type="signal peptide" evidence="2">
    <location>
        <begin position="1"/>
        <end position="20"/>
    </location>
</feature>
<dbReference type="EMBL" id="ML213700">
    <property type="protein sequence ID" value="TFK31873.1"/>
    <property type="molecule type" value="Genomic_DNA"/>
</dbReference>
<gene>
    <name evidence="4" type="ORF">BDQ12DRAFT_618089</name>
</gene>
<proteinExistence type="predicted"/>
<dbReference type="PANTHER" id="PTHR38041:SF1">
    <property type="entry name" value="CHORISMATE MUTASE"/>
    <property type="match status" value="1"/>
</dbReference>
<dbReference type="Proteomes" id="UP000308652">
    <property type="component" value="Unassembled WGS sequence"/>
</dbReference>
<keyword evidence="1" id="KW-0413">Isomerase</keyword>
<dbReference type="OrthoDB" id="2843337at2759"/>
<evidence type="ECO:0000259" key="3">
    <source>
        <dbReference type="PROSITE" id="PS51168"/>
    </source>
</evidence>
<dbReference type="SUPFAM" id="SSF48600">
    <property type="entry name" value="Chorismate mutase II"/>
    <property type="match status" value="1"/>
</dbReference>
<dbReference type="AlphaFoldDB" id="A0A5C3LI58"/>
<dbReference type="PROSITE" id="PS51168">
    <property type="entry name" value="CHORISMATE_MUT_2"/>
    <property type="match status" value="1"/>
</dbReference>
<keyword evidence="5" id="KW-1185">Reference proteome</keyword>
<dbReference type="InterPro" id="IPR036979">
    <property type="entry name" value="CM_dom_sf"/>
</dbReference>
<dbReference type="GO" id="GO:0009697">
    <property type="term" value="P:salicylic acid biosynthetic process"/>
    <property type="evidence" value="ECO:0007669"/>
    <property type="project" value="TreeGrafter"/>
</dbReference>
<dbReference type="GO" id="GO:0046417">
    <property type="term" value="P:chorismate metabolic process"/>
    <property type="evidence" value="ECO:0007669"/>
    <property type="project" value="InterPro"/>
</dbReference>
<dbReference type="PANTHER" id="PTHR38041">
    <property type="entry name" value="CHORISMATE MUTASE"/>
    <property type="match status" value="1"/>
</dbReference>
<evidence type="ECO:0000313" key="4">
    <source>
        <dbReference type="EMBL" id="TFK31873.1"/>
    </source>
</evidence>
<evidence type="ECO:0000256" key="2">
    <source>
        <dbReference type="SAM" id="SignalP"/>
    </source>
</evidence>
<dbReference type="InterPro" id="IPR051331">
    <property type="entry name" value="Chorismate_mutase-related"/>
</dbReference>
<evidence type="ECO:0000256" key="1">
    <source>
        <dbReference type="ARBA" id="ARBA00023235"/>
    </source>
</evidence>
<feature type="chain" id="PRO_5022730955" evidence="2">
    <location>
        <begin position="21"/>
        <end position="165"/>
    </location>
</feature>
<protein>
    <submittedName>
        <fullName evidence="4">Chorismate mutase</fullName>
    </submittedName>
</protein>
<feature type="domain" description="Chorismate mutase" evidence="3">
    <location>
        <begin position="64"/>
        <end position="154"/>
    </location>
</feature>
<organism evidence="4 5">
    <name type="scientific">Crucibulum laeve</name>
    <dbReference type="NCBI Taxonomy" id="68775"/>
    <lineage>
        <taxon>Eukaryota</taxon>
        <taxon>Fungi</taxon>
        <taxon>Dikarya</taxon>
        <taxon>Basidiomycota</taxon>
        <taxon>Agaricomycotina</taxon>
        <taxon>Agaricomycetes</taxon>
        <taxon>Agaricomycetidae</taxon>
        <taxon>Agaricales</taxon>
        <taxon>Agaricineae</taxon>
        <taxon>Nidulariaceae</taxon>
        <taxon>Crucibulum</taxon>
    </lineage>
</organism>
<sequence>MQKWYQYCLVALSALTVAHASAGSTSTSDDFAAACYSEPLPLLPVSPDNRTIPWGIPSIVTGNTTCCSSLDEVRAGIDAVDAQLLSLLSQRAAFVREATRFKATHDVVDVPSRDQQVNDGAVADAPAVNLPQTIARAVFSAIINASVPFELCIVCLSSLLCFYRC</sequence>
<reference evidence="4 5" key="1">
    <citation type="journal article" date="2019" name="Nat. Ecol. Evol.">
        <title>Megaphylogeny resolves global patterns of mushroom evolution.</title>
        <authorList>
            <person name="Varga T."/>
            <person name="Krizsan K."/>
            <person name="Foldi C."/>
            <person name="Dima B."/>
            <person name="Sanchez-Garcia M."/>
            <person name="Sanchez-Ramirez S."/>
            <person name="Szollosi G.J."/>
            <person name="Szarkandi J.G."/>
            <person name="Papp V."/>
            <person name="Albert L."/>
            <person name="Andreopoulos W."/>
            <person name="Angelini C."/>
            <person name="Antonin V."/>
            <person name="Barry K.W."/>
            <person name="Bougher N.L."/>
            <person name="Buchanan P."/>
            <person name="Buyck B."/>
            <person name="Bense V."/>
            <person name="Catcheside P."/>
            <person name="Chovatia M."/>
            <person name="Cooper J."/>
            <person name="Damon W."/>
            <person name="Desjardin D."/>
            <person name="Finy P."/>
            <person name="Geml J."/>
            <person name="Haridas S."/>
            <person name="Hughes K."/>
            <person name="Justo A."/>
            <person name="Karasinski D."/>
            <person name="Kautmanova I."/>
            <person name="Kiss B."/>
            <person name="Kocsube S."/>
            <person name="Kotiranta H."/>
            <person name="LaButti K.M."/>
            <person name="Lechner B.E."/>
            <person name="Liimatainen K."/>
            <person name="Lipzen A."/>
            <person name="Lukacs Z."/>
            <person name="Mihaltcheva S."/>
            <person name="Morgado L.N."/>
            <person name="Niskanen T."/>
            <person name="Noordeloos M.E."/>
            <person name="Ohm R.A."/>
            <person name="Ortiz-Santana B."/>
            <person name="Ovrebo C."/>
            <person name="Racz N."/>
            <person name="Riley R."/>
            <person name="Savchenko A."/>
            <person name="Shiryaev A."/>
            <person name="Soop K."/>
            <person name="Spirin V."/>
            <person name="Szebenyi C."/>
            <person name="Tomsovsky M."/>
            <person name="Tulloss R.E."/>
            <person name="Uehling J."/>
            <person name="Grigoriev I.V."/>
            <person name="Vagvolgyi C."/>
            <person name="Papp T."/>
            <person name="Martin F.M."/>
            <person name="Miettinen O."/>
            <person name="Hibbett D.S."/>
            <person name="Nagy L.G."/>
        </authorList>
    </citation>
    <scope>NUCLEOTIDE SEQUENCE [LARGE SCALE GENOMIC DNA]</scope>
    <source>
        <strain evidence="4 5">CBS 166.37</strain>
    </source>
</reference>
<dbReference type="GO" id="GO:0004106">
    <property type="term" value="F:chorismate mutase activity"/>
    <property type="evidence" value="ECO:0007669"/>
    <property type="project" value="InterPro"/>
</dbReference>
<dbReference type="InterPro" id="IPR036263">
    <property type="entry name" value="Chorismate_II_sf"/>
</dbReference>
<dbReference type="Pfam" id="PF01817">
    <property type="entry name" value="CM_2"/>
    <property type="match status" value="1"/>
</dbReference>